<sequence>MDNIHTKKNSLKTEGNTQNSPIKLLASLVSPVALNNRSPLPNNAPPVFTFFVSDYSDERPHSPQTISPEDNRKPDFSEIVRASSEPPCSQRIKDGVARFIRISSPKRFRSQDLSAFAMPLLENGLPESELDGEYRYRTGSTGRKTNFLGKKDSRHRSKSGDESKGHSPNSSKVKSFFDTFRPRSKSDVSGVKKPKKPPLTGSIEIDESTSLHLHASSPFEQNGVHSLSISPNTLSPMGQILEEQMVGQFKPNSGPTTPVEQFINIFRARSNSDSRTKPRHPPLMTQRSLSPPVCTSVSNTKVSPLRGYNFEPRRSSGPPQPEHLQSAVYTKRFSEDFERMDLGDCDESHKQMFAKFMKSHKCYDLIPTSAKLVIFDTQLMVKKAFFALVYNGVRAAPLWDSAKQDYVGMLTITDFISILQKYYKAPLAHMEELEEHKIDTWREVLKDKQKPFVHIEPDASLFEAVKTLIMNHVHRLPVIDKNTGNAIYILTHKRILRFMYLYINDLPRPDFMHQTLAELNIGTYDNIITAGPDTPIIKALNLFVEHRISALPVVDEQGKVVDVYAKFDVINLAAEKTYNNLDVTISQALEHRTAGFEGVVKCQNTETLNIIIERLVMAEVHRLVVVDKEDHVKGILSLSDLLTFLVLNPMGLDPNKQD</sequence>
<dbReference type="GO" id="GO:0005634">
    <property type="term" value="C:nucleus"/>
    <property type="evidence" value="ECO:0007669"/>
    <property type="project" value="TreeGrafter"/>
</dbReference>
<keyword evidence="3 5" id="KW-0129">CBS domain</keyword>
<feature type="domain" description="CBS" evidence="7">
    <location>
        <begin position="521"/>
        <end position="583"/>
    </location>
</feature>
<dbReference type="GO" id="GO:0019887">
    <property type="term" value="F:protein kinase regulator activity"/>
    <property type="evidence" value="ECO:0007669"/>
    <property type="project" value="TreeGrafter"/>
</dbReference>
<feature type="region of interest" description="Disordered" evidence="6">
    <location>
        <begin position="132"/>
        <end position="203"/>
    </location>
</feature>
<dbReference type="InterPro" id="IPR000644">
    <property type="entry name" value="CBS_dom"/>
</dbReference>
<proteinExistence type="inferred from homology"/>
<gene>
    <name evidence="9" type="primary">LOC115216595</name>
</gene>
<dbReference type="CDD" id="cd04641">
    <property type="entry name" value="CBS_euAMPK_gamma-like_repeat2"/>
    <property type="match status" value="1"/>
</dbReference>
<feature type="region of interest" description="Disordered" evidence="6">
    <location>
        <begin position="268"/>
        <end position="297"/>
    </location>
</feature>
<dbReference type="AlphaFoldDB" id="A0A7E6F549"/>
<keyword evidence="9" id="KW-0418">Kinase</keyword>
<dbReference type="Pfam" id="PF00571">
    <property type="entry name" value="CBS"/>
    <property type="match status" value="3"/>
</dbReference>
<evidence type="ECO:0000256" key="5">
    <source>
        <dbReference type="PROSITE-ProRule" id="PRU00703"/>
    </source>
</evidence>
<dbReference type="SUPFAM" id="SSF54631">
    <property type="entry name" value="CBS-domain pair"/>
    <property type="match status" value="2"/>
</dbReference>
<accession>A0A7E6F549</accession>
<dbReference type="GO" id="GO:0019901">
    <property type="term" value="F:protein kinase binding"/>
    <property type="evidence" value="ECO:0007669"/>
    <property type="project" value="TreeGrafter"/>
</dbReference>
<dbReference type="GO" id="GO:0016208">
    <property type="term" value="F:AMP binding"/>
    <property type="evidence" value="ECO:0007669"/>
    <property type="project" value="TreeGrafter"/>
</dbReference>
<dbReference type="RefSeq" id="XP_036362440.1">
    <property type="nucleotide sequence ID" value="XM_036506547.1"/>
</dbReference>
<dbReference type="GO" id="GO:0031588">
    <property type="term" value="C:nucleotide-activated protein kinase complex"/>
    <property type="evidence" value="ECO:0007669"/>
    <property type="project" value="TreeGrafter"/>
</dbReference>
<dbReference type="SMART" id="SM00116">
    <property type="entry name" value="CBS"/>
    <property type="match status" value="4"/>
</dbReference>
<evidence type="ECO:0000256" key="6">
    <source>
        <dbReference type="SAM" id="MobiDB-lite"/>
    </source>
</evidence>
<dbReference type="Gene3D" id="3.10.580.10">
    <property type="entry name" value="CBS-domain"/>
    <property type="match status" value="2"/>
</dbReference>
<keyword evidence="2" id="KW-0677">Repeat</keyword>
<dbReference type="Proteomes" id="UP000515154">
    <property type="component" value="Linkage group LG10"/>
</dbReference>
<name>A0A7E6F549_9MOLL</name>
<evidence type="ECO:0000313" key="8">
    <source>
        <dbReference type="Proteomes" id="UP000515154"/>
    </source>
</evidence>
<dbReference type="PANTHER" id="PTHR13780:SF35">
    <property type="entry name" value="LD22662P"/>
    <property type="match status" value="1"/>
</dbReference>
<feature type="domain" description="CBS" evidence="7">
    <location>
        <begin position="448"/>
        <end position="506"/>
    </location>
</feature>
<dbReference type="InterPro" id="IPR050511">
    <property type="entry name" value="AMPK_gamma/SDS23_families"/>
</dbReference>
<comment type="subunit">
    <text evidence="4">AMPK is a heterotrimer of an alpha catalytic subunit (PRKAA1 or PRKAA2), a beta (PRKAB1 or PRKAB2) and a gamma non-catalytic subunits (PRKAG1, PRKAG2 or PRKAG3). Interacts with FNIP1 and FNIP2.</text>
</comment>
<dbReference type="CDD" id="cd04618">
    <property type="entry name" value="CBS_euAMPK_gamma-like_repeat1"/>
    <property type="match status" value="1"/>
</dbReference>
<protein>
    <submittedName>
        <fullName evidence="9">5'-AMP-activated protein kinase subunit gamma-2 isoform X1</fullName>
    </submittedName>
</protein>
<feature type="domain" description="CBS" evidence="7">
    <location>
        <begin position="367"/>
        <end position="427"/>
    </location>
</feature>
<dbReference type="PROSITE" id="PS51371">
    <property type="entry name" value="CBS"/>
    <property type="match status" value="4"/>
</dbReference>
<comment type="similarity">
    <text evidence="1">Belongs to the 5'-AMP-activated protein kinase gamma subunit family.</text>
</comment>
<dbReference type="GO" id="GO:0016301">
    <property type="term" value="F:kinase activity"/>
    <property type="evidence" value="ECO:0007669"/>
    <property type="project" value="UniProtKB-KW"/>
</dbReference>
<dbReference type="InterPro" id="IPR046342">
    <property type="entry name" value="CBS_dom_sf"/>
</dbReference>
<keyword evidence="8" id="KW-1185">Reference proteome</keyword>
<evidence type="ECO:0000256" key="1">
    <source>
        <dbReference type="ARBA" id="ARBA00006750"/>
    </source>
</evidence>
<feature type="compositionally biased region" description="Polar residues" evidence="6">
    <location>
        <begin position="285"/>
        <end position="297"/>
    </location>
</feature>
<evidence type="ECO:0000256" key="4">
    <source>
        <dbReference type="ARBA" id="ARBA00025878"/>
    </source>
</evidence>
<dbReference type="GO" id="GO:0005737">
    <property type="term" value="C:cytoplasm"/>
    <property type="evidence" value="ECO:0007669"/>
    <property type="project" value="TreeGrafter"/>
</dbReference>
<feature type="domain" description="CBS" evidence="7">
    <location>
        <begin position="595"/>
        <end position="652"/>
    </location>
</feature>
<evidence type="ECO:0000313" key="9">
    <source>
        <dbReference type="RefSeq" id="XP_036362440.1"/>
    </source>
</evidence>
<evidence type="ECO:0000259" key="7">
    <source>
        <dbReference type="PROSITE" id="PS51371"/>
    </source>
</evidence>
<keyword evidence="9" id="KW-0808">Transferase</keyword>
<dbReference type="PANTHER" id="PTHR13780">
    <property type="entry name" value="AMP-ACTIVATED PROTEIN KINASE, GAMMA REGULATORY SUBUNIT"/>
    <property type="match status" value="1"/>
</dbReference>
<evidence type="ECO:0000256" key="3">
    <source>
        <dbReference type="ARBA" id="ARBA00023122"/>
    </source>
</evidence>
<organism evidence="8 9">
    <name type="scientific">Octopus sinensis</name>
    <name type="common">East Asian common octopus</name>
    <dbReference type="NCBI Taxonomy" id="2607531"/>
    <lineage>
        <taxon>Eukaryota</taxon>
        <taxon>Metazoa</taxon>
        <taxon>Spiralia</taxon>
        <taxon>Lophotrochozoa</taxon>
        <taxon>Mollusca</taxon>
        <taxon>Cephalopoda</taxon>
        <taxon>Coleoidea</taxon>
        <taxon>Octopodiformes</taxon>
        <taxon>Octopoda</taxon>
        <taxon>Incirrata</taxon>
        <taxon>Octopodidae</taxon>
        <taxon>Octopus</taxon>
    </lineage>
</organism>
<reference evidence="9" key="1">
    <citation type="submission" date="2025-08" db="UniProtKB">
        <authorList>
            <consortium name="RefSeq"/>
        </authorList>
    </citation>
    <scope>IDENTIFICATION</scope>
</reference>
<evidence type="ECO:0000256" key="2">
    <source>
        <dbReference type="ARBA" id="ARBA00022737"/>
    </source>
</evidence>